<protein>
    <submittedName>
        <fullName evidence="1">Uncharacterized protein</fullName>
    </submittedName>
</protein>
<accession>A0ACB7GRA7</accession>
<evidence type="ECO:0000313" key="2">
    <source>
        <dbReference type="Proteomes" id="UP000091857"/>
    </source>
</evidence>
<comment type="caution">
    <text evidence="1">The sequence shown here is derived from an EMBL/GenBank/DDBJ whole genome shotgun (WGS) entry which is preliminary data.</text>
</comment>
<organism evidence="1 2">
    <name type="scientific">Manihot esculenta</name>
    <name type="common">Cassava</name>
    <name type="synonym">Jatropha manihot</name>
    <dbReference type="NCBI Taxonomy" id="3983"/>
    <lineage>
        <taxon>Eukaryota</taxon>
        <taxon>Viridiplantae</taxon>
        <taxon>Streptophyta</taxon>
        <taxon>Embryophyta</taxon>
        <taxon>Tracheophyta</taxon>
        <taxon>Spermatophyta</taxon>
        <taxon>Magnoliopsida</taxon>
        <taxon>eudicotyledons</taxon>
        <taxon>Gunneridae</taxon>
        <taxon>Pentapetalae</taxon>
        <taxon>rosids</taxon>
        <taxon>fabids</taxon>
        <taxon>Malpighiales</taxon>
        <taxon>Euphorbiaceae</taxon>
        <taxon>Crotonoideae</taxon>
        <taxon>Manihoteae</taxon>
        <taxon>Manihot</taxon>
    </lineage>
</organism>
<evidence type="ECO:0000313" key="1">
    <source>
        <dbReference type="EMBL" id="KAG8642501.1"/>
    </source>
</evidence>
<proteinExistence type="predicted"/>
<gene>
    <name evidence="1" type="ORF">MANES_12G088138v8</name>
</gene>
<name>A0ACB7GRA7_MANES</name>
<sequence length="67" mass="7888">MLPFDLALSLHHLLLCLSGLFLGPSVVSWKTKNRIQLVVRLWRKSTIIWHLRYVRYNGLFTFFEGVS</sequence>
<reference evidence="2" key="1">
    <citation type="journal article" date="2016" name="Nat. Biotechnol.">
        <title>Sequencing wild and cultivated cassava and related species reveals extensive interspecific hybridization and genetic diversity.</title>
        <authorList>
            <person name="Bredeson J.V."/>
            <person name="Lyons J.B."/>
            <person name="Prochnik S.E."/>
            <person name="Wu G.A."/>
            <person name="Ha C.M."/>
            <person name="Edsinger-Gonzales E."/>
            <person name="Grimwood J."/>
            <person name="Schmutz J."/>
            <person name="Rabbi I.Y."/>
            <person name="Egesi C."/>
            <person name="Nauluvula P."/>
            <person name="Lebot V."/>
            <person name="Ndunguru J."/>
            <person name="Mkamilo G."/>
            <person name="Bart R.S."/>
            <person name="Setter T.L."/>
            <person name="Gleadow R.M."/>
            <person name="Kulakow P."/>
            <person name="Ferguson M.E."/>
            <person name="Rounsley S."/>
            <person name="Rokhsar D.S."/>
        </authorList>
    </citation>
    <scope>NUCLEOTIDE SEQUENCE [LARGE SCALE GENOMIC DNA]</scope>
    <source>
        <strain evidence="2">cv. AM560-2</strain>
    </source>
</reference>
<dbReference type="Proteomes" id="UP000091857">
    <property type="component" value="Chromosome 12"/>
</dbReference>
<dbReference type="EMBL" id="CM004398">
    <property type="protein sequence ID" value="KAG8642501.1"/>
    <property type="molecule type" value="Genomic_DNA"/>
</dbReference>
<keyword evidence="2" id="KW-1185">Reference proteome</keyword>